<evidence type="ECO:0000259" key="5">
    <source>
        <dbReference type="PROSITE" id="PS51078"/>
    </source>
</evidence>
<dbReference type="InterPro" id="IPR036390">
    <property type="entry name" value="WH_DNA-bd_sf"/>
</dbReference>
<organism evidence="6 7">
    <name type="scientific">Pacificispira spongiicola</name>
    <dbReference type="NCBI Taxonomy" id="2729598"/>
    <lineage>
        <taxon>Bacteria</taxon>
        <taxon>Pseudomonadati</taxon>
        <taxon>Pseudomonadota</taxon>
        <taxon>Alphaproteobacteria</taxon>
        <taxon>Rhodospirillales</taxon>
        <taxon>Rhodospirillaceae</taxon>
        <taxon>Pacificispira</taxon>
    </lineage>
</organism>
<feature type="domain" description="HTH iclR-type" evidence="4">
    <location>
        <begin position="15"/>
        <end position="75"/>
    </location>
</feature>
<dbReference type="SMART" id="SM00346">
    <property type="entry name" value="HTH_ICLR"/>
    <property type="match status" value="1"/>
</dbReference>
<proteinExistence type="predicted"/>
<accession>A0A7Y0E3P9</accession>
<comment type="caution">
    <text evidence="6">The sequence shown here is derived from an EMBL/GenBank/DDBJ whole genome shotgun (WGS) entry which is preliminary data.</text>
</comment>
<dbReference type="RefSeq" id="WP_169627090.1">
    <property type="nucleotide sequence ID" value="NZ_JABBNT010000008.1"/>
</dbReference>
<dbReference type="SUPFAM" id="SSF55781">
    <property type="entry name" value="GAF domain-like"/>
    <property type="match status" value="1"/>
</dbReference>
<dbReference type="Pfam" id="PF09339">
    <property type="entry name" value="HTH_IclR"/>
    <property type="match status" value="1"/>
</dbReference>
<dbReference type="Pfam" id="PF01614">
    <property type="entry name" value="IclR_C"/>
    <property type="match status" value="1"/>
</dbReference>
<dbReference type="InterPro" id="IPR050707">
    <property type="entry name" value="HTH_MetabolicPath_Reg"/>
</dbReference>
<keyword evidence="3" id="KW-0804">Transcription</keyword>
<name>A0A7Y0E3P9_9PROT</name>
<evidence type="ECO:0000256" key="2">
    <source>
        <dbReference type="ARBA" id="ARBA00023125"/>
    </source>
</evidence>
<feature type="domain" description="IclR-ED" evidence="5">
    <location>
        <begin position="76"/>
        <end position="260"/>
    </location>
</feature>
<protein>
    <submittedName>
        <fullName evidence="6">Helix-turn-helix domain-containing protein</fullName>
    </submittedName>
</protein>
<reference evidence="6 7" key="1">
    <citation type="submission" date="2020-04" db="EMBL/GenBank/DDBJ databases">
        <title>Rhodospirillaceae bacterium KN72 isolated from deep sea.</title>
        <authorList>
            <person name="Zhang D.-C."/>
        </authorList>
    </citation>
    <scope>NUCLEOTIDE SEQUENCE [LARGE SCALE GENOMIC DNA]</scope>
    <source>
        <strain evidence="6 7">KN72</strain>
    </source>
</reference>
<dbReference type="Gene3D" id="3.30.450.40">
    <property type="match status" value="1"/>
</dbReference>
<evidence type="ECO:0000313" key="6">
    <source>
        <dbReference type="EMBL" id="NMM46697.1"/>
    </source>
</evidence>
<keyword evidence="7" id="KW-1185">Reference proteome</keyword>
<dbReference type="PROSITE" id="PS51078">
    <property type="entry name" value="ICLR_ED"/>
    <property type="match status" value="1"/>
</dbReference>
<sequence>MADDADPAEKDTEIVQTLAKGLALIASFGPDARSMTIADAANRTGYSRAAARRILRTLEALDYARQEGGRYSLTPKVLTLGFSFLRSSEIGERVNPILRRASDAIRETCSLGLPSGTNMVYVAHAICEDRLFSTRFTIGARLPMVATAIGRAYLAHLDPAAREVMMAEIAPKSETPHTVIDRGALRVLLNKVAAQGYAATEEEYELGALSVAVPVPGASGFAIGAINVVVNKGRVTVKDMAEDFVPVLNEAARDIGMALG</sequence>
<keyword evidence="2" id="KW-0238">DNA-binding</keyword>
<keyword evidence="1" id="KW-0805">Transcription regulation</keyword>
<evidence type="ECO:0000256" key="3">
    <source>
        <dbReference type="ARBA" id="ARBA00023163"/>
    </source>
</evidence>
<dbReference type="Proteomes" id="UP000539372">
    <property type="component" value="Unassembled WGS sequence"/>
</dbReference>
<gene>
    <name evidence="6" type="ORF">HH303_19560</name>
</gene>
<dbReference type="PROSITE" id="PS51077">
    <property type="entry name" value="HTH_ICLR"/>
    <property type="match status" value="1"/>
</dbReference>
<dbReference type="InterPro" id="IPR005471">
    <property type="entry name" value="Tscrpt_reg_IclR_N"/>
</dbReference>
<dbReference type="InterPro" id="IPR036388">
    <property type="entry name" value="WH-like_DNA-bd_sf"/>
</dbReference>
<evidence type="ECO:0000256" key="1">
    <source>
        <dbReference type="ARBA" id="ARBA00023015"/>
    </source>
</evidence>
<dbReference type="EMBL" id="JABBNT010000008">
    <property type="protein sequence ID" value="NMM46697.1"/>
    <property type="molecule type" value="Genomic_DNA"/>
</dbReference>
<dbReference type="GO" id="GO:0003700">
    <property type="term" value="F:DNA-binding transcription factor activity"/>
    <property type="evidence" value="ECO:0007669"/>
    <property type="project" value="TreeGrafter"/>
</dbReference>
<evidence type="ECO:0000313" key="7">
    <source>
        <dbReference type="Proteomes" id="UP000539372"/>
    </source>
</evidence>
<dbReference type="GO" id="GO:0045892">
    <property type="term" value="P:negative regulation of DNA-templated transcription"/>
    <property type="evidence" value="ECO:0007669"/>
    <property type="project" value="TreeGrafter"/>
</dbReference>
<dbReference type="Gene3D" id="1.10.10.10">
    <property type="entry name" value="Winged helix-like DNA-binding domain superfamily/Winged helix DNA-binding domain"/>
    <property type="match status" value="1"/>
</dbReference>
<dbReference type="SUPFAM" id="SSF46785">
    <property type="entry name" value="Winged helix' DNA-binding domain"/>
    <property type="match status" value="1"/>
</dbReference>
<dbReference type="AlphaFoldDB" id="A0A7Y0E3P9"/>
<dbReference type="GO" id="GO:0003677">
    <property type="term" value="F:DNA binding"/>
    <property type="evidence" value="ECO:0007669"/>
    <property type="project" value="UniProtKB-KW"/>
</dbReference>
<dbReference type="InterPro" id="IPR029016">
    <property type="entry name" value="GAF-like_dom_sf"/>
</dbReference>
<dbReference type="PANTHER" id="PTHR30136">
    <property type="entry name" value="HELIX-TURN-HELIX TRANSCRIPTIONAL REGULATOR, ICLR FAMILY"/>
    <property type="match status" value="1"/>
</dbReference>
<evidence type="ECO:0000259" key="4">
    <source>
        <dbReference type="PROSITE" id="PS51077"/>
    </source>
</evidence>
<dbReference type="InterPro" id="IPR014757">
    <property type="entry name" value="Tscrpt_reg_IclR_C"/>
</dbReference>
<dbReference type="PANTHER" id="PTHR30136:SF34">
    <property type="entry name" value="TRANSCRIPTIONAL REGULATOR"/>
    <property type="match status" value="1"/>
</dbReference>